<comment type="cofactor">
    <cofactor evidence="12">
        <name>heme c</name>
        <dbReference type="ChEBI" id="CHEBI:61717"/>
    </cofactor>
    <text evidence="12">Binds 1 heme c group covalently per subunit.</text>
</comment>
<evidence type="ECO:0000256" key="11">
    <source>
        <dbReference type="ARBA" id="ARBA00023276"/>
    </source>
</evidence>
<evidence type="ECO:0000256" key="9">
    <source>
        <dbReference type="ARBA" id="ARBA00023078"/>
    </source>
</evidence>
<evidence type="ECO:0000256" key="8">
    <source>
        <dbReference type="ARBA" id="ARBA00023004"/>
    </source>
</evidence>
<keyword evidence="11 12" id="KW-0604">Photosystem II</keyword>
<comment type="caution">
    <text evidence="14">The sequence shown here is derived from an EMBL/GenBank/DDBJ whole genome shotgun (WGS) entry which is preliminary data.</text>
</comment>
<dbReference type="NCBIfam" id="TIGR03045">
    <property type="entry name" value="PS_II_C550"/>
    <property type="match status" value="1"/>
</dbReference>
<feature type="binding site" description="covalent" evidence="12">
    <location>
        <position position="64"/>
    </location>
    <ligand>
        <name>heme c</name>
        <dbReference type="ChEBI" id="CHEBI:61717"/>
    </ligand>
</feature>
<evidence type="ECO:0000256" key="6">
    <source>
        <dbReference type="ARBA" id="ARBA00022723"/>
    </source>
</evidence>
<keyword evidence="10 12" id="KW-0472">Membrane</keyword>
<sequence precursor="true">MRRLRFLWVAAITLILGFQVAMQSAMAVNISESNRTVKLNEAGETVTITNQQFELGKREFNNTCSQCHMSGRTKTNPNVTLGLGDLEGAFPARDNLLAIVDYSKNPTTYDGETDISDLHPSTSRLDLWPEMRNLTQEDLENLAGYILAEINIRGDRWGAGKVYD</sequence>
<dbReference type="SUPFAM" id="SSF46626">
    <property type="entry name" value="Cytochrome c"/>
    <property type="match status" value="1"/>
</dbReference>
<comment type="similarity">
    <text evidence="2 12">Belongs to the cytochrome c family. PsbV subfamily.</text>
</comment>
<keyword evidence="9 12" id="KW-0793">Thylakoid</keyword>
<organism evidence="14 15">
    <name type="scientific">Spirulina subsalsa FACHB-351</name>
    <dbReference type="NCBI Taxonomy" id="234711"/>
    <lineage>
        <taxon>Bacteria</taxon>
        <taxon>Bacillati</taxon>
        <taxon>Cyanobacteriota</taxon>
        <taxon>Cyanophyceae</taxon>
        <taxon>Spirulinales</taxon>
        <taxon>Spirulinaceae</taxon>
        <taxon>Spirulina</taxon>
    </lineage>
</organism>
<keyword evidence="12" id="KW-0732">Signal</keyword>
<dbReference type="Proteomes" id="UP001526426">
    <property type="component" value="Unassembled WGS sequence"/>
</dbReference>
<keyword evidence="6 12" id="KW-0479">Metal-binding</keyword>
<dbReference type="InterPro" id="IPR036909">
    <property type="entry name" value="Cyt_c-like_dom_sf"/>
</dbReference>
<evidence type="ECO:0000256" key="1">
    <source>
        <dbReference type="ARBA" id="ARBA00004170"/>
    </source>
</evidence>
<keyword evidence="4 12" id="KW-0602">Photosynthesis</keyword>
<keyword evidence="15" id="KW-1185">Reference proteome</keyword>
<evidence type="ECO:0000256" key="5">
    <source>
        <dbReference type="ARBA" id="ARBA00022617"/>
    </source>
</evidence>
<dbReference type="PIRSF" id="PIRSF005890">
    <property type="entry name" value="Phot_II_cyt_c550"/>
    <property type="match status" value="1"/>
</dbReference>
<comment type="subcellular location">
    <subcellularLocation>
        <location evidence="12">Cellular thylakoid membrane</location>
        <topology evidence="12">Peripheral membrane protein</topology>
        <orientation evidence="12">Lumenal side</orientation>
    </subcellularLocation>
    <subcellularLocation>
        <location evidence="1">Membrane</location>
        <topology evidence="1">Peripheral membrane protein</topology>
    </subcellularLocation>
    <text evidence="12">Associated with photosystem II at the lumenal side of the thylakoid membrane.</text>
</comment>
<keyword evidence="8 12" id="KW-0408">Iron</keyword>
<feature type="binding site" description="axial binding residue" evidence="12">
    <location>
        <position position="68"/>
    </location>
    <ligand>
        <name>heme c</name>
        <dbReference type="ChEBI" id="CHEBI:61717"/>
    </ligand>
    <ligandPart>
        <name>Fe</name>
        <dbReference type="ChEBI" id="CHEBI:18248"/>
    </ligandPart>
</feature>
<evidence type="ECO:0000256" key="12">
    <source>
        <dbReference type="HAMAP-Rule" id="MF_01378"/>
    </source>
</evidence>
<keyword evidence="7 12" id="KW-0249">Electron transport</keyword>
<dbReference type="InterPro" id="IPR016003">
    <property type="entry name" value="PsbV_cyt_c550-like"/>
</dbReference>
<dbReference type="InterPro" id="IPR029490">
    <property type="entry name" value="Cytochrom_C550"/>
</dbReference>
<protein>
    <recommendedName>
        <fullName evidence="12">Photosystem II extrinsic protein V</fullName>
        <shortName evidence="12">PsbV</shortName>
    </recommendedName>
    <alternativeName>
        <fullName evidence="12">Cytochrome c-550</fullName>
    </alternativeName>
    <alternativeName>
        <fullName evidence="12">Cytochrome c550</fullName>
    </alternativeName>
    <alternativeName>
        <fullName evidence="12">Low-potential cytochrome c</fullName>
    </alternativeName>
</protein>
<dbReference type="RefSeq" id="WP_265266068.1">
    <property type="nucleotide sequence ID" value="NZ_JAIHOM010000113.1"/>
</dbReference>
<dbReference type="InterPro" id="IPR009056">
    <property type="entry name" value="Cyt_c-like_dom"/>
</dbReference>
<name>A0ABT3L9I6_9CYAN</name>
<dbReference type="PROSITE" id="PS51007">
    <property type="entry name" value="CYTC"/>
    <property type="match status" value="1"/>
</dbReference>
<keyword evidence="5 12" id="KW-0349">Heme</keyword>
<evidence type="ECO:0000256" key="3">
    <source>
        <dbReference type="ARBA" id="ARBA00022448"/>
    </source>
</evidence>
<keyword evidence="3 12" id="KW-0813">Transport</keyword>
<evidence type="ECO:0000259" key="13">
    <source>
        <dbReference type="PROSITE" id="PS51007"/>
    </source>
</evidence>
<dbReference type="Gene3D" id="1.10.760.10">
    <property type="entry name" value="Cytochrome c-like domain"/>
    <property type="match status" value="1"/>
</dbReference>
<feature type="binding site" description="covalent" evidence="12">
    <location>
        <position position="67"/>
    </location>
    <ligand>
        <name>heme c</name>
        <dbReference type="ChEBI" id="CHEBI:61717"/>
    </ligand>
</feature>
<feature type="domain" description="Cytochrome c" evidence="13">
    <location>
        <begin position="51"/>
        <end position="150"/>
    </location>
</feature>
<dbReference type="InterPro" id="IPR017851">
    <property type="entry name" value="PsbV_cyt_c550"/>
</dbReference>
<accession>A0ABT3L9I6</accession>
<dbReference type="EMBL" id="JAIHOM010000113">
    <property type="protein sequence ID" value="MCW6038166.1"/>
    <property type="molecule type" value="Genomic_DNA"/>
</dbReference>
<evidence type="ECO:0000256" key="10">
    <source>
        <dbReference type="ARBA" id="ARBA00023136"/>
    </source>
</evidence>
<evidence type="ECO:0000256" key="2">
    <source>
        <dbReference type="ARBA" id="ARBA00010433"/>
    </source>
</evidence>
<evidence type="ECO:0000256" key="4">
    <source>
        <dbReference type="ARBA" id="ARBA00022531"/>
    </source>
</evidence>
<gene>
    <name evidence="12 14" type="primary">psbV</name>
    <name evidence="14" type="ORF">K4A83_18090</name>
</gene>
<evidence type="ECO:0000313" key="15">
    <source>
        <dbReference type="Proteomes" id="UP001526426"/>
    </source>
</evidence>
<dbReference type="Pfam" id="PF14495">
    <property type="entry name" value="Cytochrom_C550"/>
    <property type="match status" value="1"/>
</dbReference>
<feature type="chain" id="PRO_5044927848" description="Photosystem II extrinsic protein V" evidence="12">
    <location>
        <begin position="28"/>
        <end position="164"/>
    </location>
</feature>
<evidence type="ECO:0000256" key="7">
    <source>
        <dbReference type="ARBA" id="ARBA00022982"/>
    </source>
</evidence>
<reference evidence="14 15" key="1">
    <citation type="submission" date="2021-08" db="EMBL/GenBank/DDBJ databases">
        <title>Draft genome sequence of Spirulina subsalsa with high tolerance to salinity and hype-accumulation of phycocyanin.</title>
        <authorList>
            <person name="Pei H."/>
            <person name="Jiang L."/>
        </authorList>
    </citation>
    <scope>NUCLEOTIDE SEQUENCE [LARGE SCALE GENOMIC DNA]</scope>
    <source>
        <strain evidence="14 15">FACHB-351</strain>
    </source>
</reference>
<feature type="binding site" description="axial binding residue" evidence="12">
    <location>
        <position position="119"/>
    </location>
    <ligand>
        <name>heme c</name>
        <dbReference type="ChEBI" id="CHEBI:61717"/>
    </ligand>
    <ligandPart>
        <name>Fe</name>
        <dbReference type="ChEBI" id="CHEBI:18248"/>
    </ligandPart>
</feature>
<comment type="subunit">
    <text evidence="12">PSII is composed of 1 copy each of membrane proteins PsbA, PsbB, PsbC, PsbD, PsbE, PsbF, PsbH, PsbI, PsbJ, PsbK, PsbL, PsbM, PsbT, PsbX, PsbY, PsbZ, Psb30/Ycf12, peripheral proteins PsbO, CyanoQ (PsbQ), PsbU, PsbV and a large number of cofactors. It forms dimeric complexes.</text>
</comment>
<proteinExistence type="inferred from homology"/>
<evidence type="ECO:0000313" key="14">
    <source>
        <dbReference type="EMBL" id="MCW6038166.1"/>
    </source>
</evidence>
<dbReference type="HAMAP" id="MF_01378">
    <property type="entry name" value="PSII_Cyt550"/>
    <property type="match status" value="1"/>
</dbReference>
<feature type="signal peptide" evidence="12">
    <location>
        <begin position="1"/>
        <end position="27"/>
    </location>
</feature>
<comment type="function">
    <text evidence="12">One of the extrinsic, lumenal subunits of photosystem II (PSII). PSII is a light-driven water plastoquinone oxidoreductase, using light energy to abstract electrons from H(2)O, generating a proton gradient subsequently used for ATP formation. The extrinsic proteins stabilize the structure of photosystem II oxygen-evolving complex (OEC), the ion environment of oxygen evolution and protect the OEC against heat-induced inactivation. Low-potential cytochrome c that plays a role in the OEC of PSII.</text>
</comment>